<evidence type="ECO:0000313" key="3">
    <source>
        <dbReference type="Proteomes" id="UP001142374"/>
    </source>
</evidence>
<evidence type="ECO:0000313" key="2">
    <source>
        <dbReference type="EMBL" id="MCQ8775033.1"/>
    </source>
</evidence>
<feature type="region of interest" description="Disordered" evidence="1">
    <location>
        <begin position="91"/>
        <end position="175"/>
    </location>
</feature>
<organism evidence="2 3">
    <name type="scientific">Streptomyces telluris</name>
    <dbReference type="NCBI Taxonomy" id="2720021"/>
    <lineage>
        <taxon>Bacteria</taxon>
        <taxon>Bacillati</taxon>
        <taxon>Actinomycetota</taxon>
        <taxon>Actinomycetes</taxon>
        <taxon>Kitasatosporales</taxon>
        <taxon>Streptomycetaceae</taxon>
        <taxon>Streptomyces</taxon>
    </lineage>
</organism>
<comment type="caution">
    <text evidence="2">The sequence shown here is derived from an EMBL/GenBank/DDBJ whole genome shotgun (WGS) entry which is preliminary data.</text>
</comment>
<accession>A0A9X2RQP6</accession>
<reference evidence="2" key="1">
    <citation type="submission" date="2022-06" db="EMBL/GenBank/DDBJ databases">
        <title>WGS of actinobacteria.</title>
        <authorList>
            <person name="Thawai C."/>
        </authorList>
    </citation>
    <scope>NUCLEOTIDE SEQUENCE</scope>
    <source>
        <strain evidence="2">AA8</strain>
    </source>
</reference>
<sequence length="242" mass="26224">MNEDHSEPELEPHANLTLYLETLRARLPEEQFGILTDAVREAAELLAGSGEGIVDAGEELRPDLHQEFATALTILTTGRMEHHRVEVTAEDGSRLSAMVDPDAADDPARPGSRRYAGFSSASTWSSGRSRNSSTASPAPAAAVVAMRSPWRGLPERHGRSDRALRGEAVEESRSPAGISPEMRQAFVAAQERSLQHDLRVLADRIRAAAEARPGESAQFNAGVEWAVLSIKNVASKLTEGRR</sequence>
<dbReference type="Proteomes" id="UP001142374">
    <property type="component" value="Unassembled WGS sequence"/>
</dbReference>
<gene>
    <name evidence="2" type="ORF">NQU55_35555</name>
</gene>
<feature type="compositionally biased region" description="Low complexity" evidence="1">
    <location>
        <begin position="119"/>
        <end position="149"/>
    </location>
</feature>
<dbReference type="RefSeq" id="WP_168096435.1">
    <property type="nucleotide sequence ID" value="NZ_JAATER010000665.1"/>
</dbReference>
<protein>
    <submittedName>
        <fullName evidence="2">Uncharacterized protein</fullName>
    </submittedName>
</protein>
<feature type="compositionally biased region" description="Basic and acidic residues" evidence="1">
    <location>
        <begin position="153"/>
        <end position="173"/>
    </location>
</feature>
<proteinExistence type="predicted"/>
<dbReference type="AlphaFoldDB" id="A0A9X2RQP6"/>
<dbReference type="EMBL" id="JANIID010000064">
    <property type="protein sequence ID" value="MCQ8775033.1"/>
    <property type="molecule type" value="Genomic_DNA"/>
</dbReference>
<name>A0A9X2RQP6_9ACTN</name>
<keyword evidence="3" id="KW-1185">Reference proteome</keyword>
<evidence type="ECO:0000256" key="1">
    <source>
        <dbReference type="SAM" id="MobiDB-lite"/>
    </source>
</evidence>